<evidence type="ECO:0000259" key="7">
    <source>
        <dbReference type="PROSITE" id="PS50222"/>
    </source>
</evidence>
<evidence type="ECO:0000256" key="6">
    <source>
        <dbReference type="ARBA" id="ARBA00023288"/>
    </source>
</evidence>
<dbReference type="InterPro" id="IPR002048">
    <property type="entry name" value="EF_hand_dom"/>
</dbReference>
<organism evidence="8 9">
    <name type="scientific">Mucor flavus</name>
    <dbReference type="NCBI Taxonomy" id="439312"/>
    <lineage>
        <taxon>Eukaryota</taxon>
        <taxon>Fungi</taxon>
        <taxon>Fungi incertae sedis</taxon>
        <taxon>Mucoromycota</taxon>
        <taxon>Mucoromycotina</taxon>
        <taxon>Mucoromycetes</taxon>
        <taxon>Mucorales</taxon>
        <taxon>Mucorineae</taxon>
        <taxon>Mucoraceae</taxon>
        <taxon>Mucor</taxon>
    </lineage>
</organism>
<evidence type="ECO:0000313" key="9">
    <source>
        <dbReference type="Proteomes" id="UP001473302"/>
    </source>
</evidence>
<dbReference type="PROSITE" id="PS00018">
    <property type="entry name" value="EF_HAND_1"/>
    <property type="match status" value="2"/>
</dbReference>
<dbReference type="CDD" id="cd00051">
    <property type="entry name" value="EFh"/>
    <property type="match status" value="1"/>
</dbReference>
<evidence type="ECO:0000256" key="2">
    <source>
        <dbReference type="ARBA" id="ARBA00022707"/>
    </source>
</evidence>
<dbReference type="InterPro" id="IPR028846">
    <property type="entry name" value="Recoverin"/>
</dbReference>
<evidence type="ECO:0000256" key="1">
    <source>
        <dbReference type="ARBA" id="ARBA00006049"/>
    </source>
</evidence>
<accession>A0ABP9YQ09</accession>
<evidence type="ECO:0000256" key="5">
    <source>
        <dbReference type="ARBA" id="ARBA00022837"/>
    </source>
</evidence>
<keyword evidence="9" id="KW-1185">Reference proteome</keyword>
<evidence type="ECO:0000313" key="8">
    <source>
        <dbReference type="EMBL" id="GAA5808939.1"/>
    </source>
</evidence>
<dbReference type="PROSITE" id="PS50222">
    <property type="entry name" value="EF_HAND_2"/>
    <property type="match status" value="2"/>
</dbReference>
<sequence>MGQAKSRETQENNLLSKKTHFSKKEIHDLRHKVDSKTNITPQVFKETVKKYVPSVSSNDDVFLNQLYSAFNSDSKKGMDFSEFVDGLSIFIKGNSEEKLTLSFKLYDVNHDGFLTKTELERVMLKLSCTFSKDDRTAEIKEMVEHMFKDFDVDNDGRLSFEEYKLSAMKEPLIVDFLEQFLSEHHISGYTRTTSRAESVRSRVSTRSPSSSHLSVRLSQAELLDYSHHKRLSRPTSMTSLDAALTSMEVGSTLSNITK</sequence>
<comment type="caution">
    <text evidence="8">The sequence shown here is derived from an EMBL/GenBank/DDBJ whole genome shotgun (WGS) entry which is preliminary data.</text>
</comment>
<dbReference type="InterPro" id="IPR018247">
    <property type="entry name" value="EF_Hand_1_Ca_BS"/>
</dbReference>
<dbReference type="EMBL" id="BAABUK010000004">
    <property type="protein sequence ID" value="GAA5808939.1"/>
    <property type="molecule type" value="Genomic_DNA"/>
</dbReference>
<dbReference type="SMART" id="SM00054">
    <property type="entry name" value="EFh"/>
    <property type="match status" value="2"/>
</dbReference>
<dbReference type="Gene3D" id="1.10.238.10">
    <property type="entry name" value="EF-hand"/>
    <property type="match status" value="1"/>
</dbReference>
<dbReference type="PANTHER" id="PTHR23055:SF178">
    <property type="entry name" value="NEUROCALCIN HOMOLOG"/>
    <property type="match status" value="1"/>
</dbReference>
<protein>
    <recommendedName>
        <fullName evidence="7">EF-hand domain-containing protein</fullName>
    </recommendedName>
</protein>
<keyword evidence="2" id="KW-0519">Myristate</keyword>
<feature type="domain" description="EF-hand" evidence="7">
    <location>
        <begin position="138"/>
        <end position="173"/>
    </location>
</feature>
<dbReference type="PANTHER" id="PTHR23055">
    <property type="entry name" value="CALCIUM BINDING PROTEINS"/>
    <property type="match status" value="1"/>
</dbReference>
<comment type="similarity">
    <text evidence="1">Belongs to the recoverin family.</text>
</comment>
<dbReference type="Proteomes" id="UP001473302">
    <property type="component" value="Unassembled WGS sequence"/>
</dbReference>
<keyword evidence="6" id="KW-0449">Lipoprotein</keyword>
<keyword evidence="5" id="KW-0106">Calcium</keyword>
<keyword evidence="3" id="KW-0479">Metal-binding</keyword>
<dbReference type="SUPFAM" id="SSF47473">
    <property type="entry name" value="EF-hand"/>
    <property type="match status" value="1"/>
</dbReference>
<keyword evidence="4" id="KW-0677">Repeat</keyword>
<dbReference type="PRINTS" id="PR00450">
    <property type="entry name" value="RECOVERIN"/>
</dbReference>
<proteinExistence type="inferred from homology"/>
<evidence type="ECO:0000256" key="4">
    <source>
        <dbReference type="ARBA" id="ARBA00022737"/>
    </source>
</evidence>
<name>A0ABP9YQ09_9FUNG</name>
<dbReference type="InterPro" id="IPR011992">
    <property type="entry name" value="EF-hand-dom_pair"/>
</dbReference>
<feature type="domain" description="EF-hand" evidence="7">
    <location>
        <begin position="94"/>
        <end position="129"/>
    </location>
</feature>
<reference evidence="8 9" key="1">
    <citation type="submission" date="2024-04" db="EMBL/GenBank/DDBJ databases">
        <title>genome sequences of Mucor flavus KT1a and Helicostylum pulchrum KT1b strains isolated from the surface of a dry-aged beef.</title>
        <authorList>
            <person name="Toyotome T."/>
            <person name="Hosono M."/>
            <person name="Torimaru M."/>
            <person name="Fukuda K."/>
            <person name="Mikami N."/>
        </authorList>
    </citation>
    <scope>NUCLEOTIDE SEQUENCE [LARGE SCALE GENOMIC DNA]</scope>
    <source>
        <strain evidence="8 9">KT1a</strain>
    </source>
</reference>
<evidence type="ECO:0000256" key="3">
    <source>
        <dbReference type="ARBA" id="ARBA00022723"/>
    </source>
</evidence>
<gene>
    <name evidence="8" type="ORF">MFLAVUS_002339</name>
</gene>
<dbReference type="Pfam" id="PF13499">
    <property type="entry name" value="EF-hand_7"/>
    <property type="match status" value="1"/>
</dbReference>